<sequence length="156" mass="17196">MLTTTPRDETKIHRAADLLGGLEILQFNVESLMDAHDLIVKGIPSEAIVHLFGQLGRVRISTSFVNAVGMSVRTMQRRRATPTGFLSLEQSGRAWKFAEIIARAMEVLGSKEAAESWLEQEALALDGRRPIDLLSTSAGVEIVEDLLGRLEYGVYT</sequence>
<dbReference type="RefSeq" id="WP_171837294.1">
    <property type="nucleotide sequence ID" value="NZ_CP053709.1"/>
</dbReference>
<gene>
    <name evidence="2" type="ORF">HN018_22440</name>
</gene>
<dbReference type="Pfam" id="PF09722">
    <property type="entry name" value="Xre_MbcA_ParS_C"/>
    <property type="match status" value="1"/>
</dbReference>
<evidence type="ECO:0000313" key="3">
    <source>
        <dbReference type="Proteomes" id="UP000500767"/>
    </source>
</evidence>
<dbReference type="InterPro" id="IPR011979">
    <property type="entry name" value="Antitox_Xre"/>
</dbReference>
<name>A0A6M8HXZ9_9PROT</name>
<proteinExistence type="predicted"/>
<dbReference type="NCBIfam" id="TIGR02293">
    <property type="entry name" value="TAS_TIGR02293"/>
    <property type="match status" value="1"/>
</dbReference>
<accession>A0A6M8HXZ9</accession>
<keyword evidence="2" id="KW-0614">Plasmid</keyword>
<dbReference type="EMBL" id="CP053709">
    <property type="protein sequence ID" value="QKE92971.1"/>
    <property type="molecule type" value="Genomic_DNA"/>
</dbReference>
<geneLocation type="plasmid" evidence="2 3">
    <name>unnamed1</name>
</geneLocation>
<dbReference type="KEGG" id="lck:HN018_22440"/>
<dbReference type="AlphaFoldDB" id="A0A6M8HXZ9"/>
<reference evidence="2 3" key="1">
    <citation type="journal article" date="2014" name="World J. Microbiol. Biotechnol.">
        <title>Biodiversity and physiological characteristics of Antarctic and Arctic lichens-associated bacteria.</title>
        <authorList>
            <person name="Lee Y.M."/>
            <person name="Kim E.H."/>
            <person name="Lee H.K."/>
            <person name="Hong S.G."/>
        </authorList>
    </citation>
    <scope>NUCLEOTIDE SEQUENCE [LARGE SCALE GENOMIC DNA]</scope>
    <source>
        <strain evidence="2 3">PAMC 26569</strain>
        <plasmid evidence="2">unnamed1</plasmid>
    </source>
</reference>
<feature type="domain" description="Antitoxin Xre/MbcA/ParS-like toxin-binding" evidence="1">
    <location>
        <begin position="104"/>
        <end position="153"/>
    </location>
</feature>
<evidence type="ECO:0000313" key="2">
    <source>
        <dbReference type="EMBL" id="QKE92971.1"/>
    </source>
</evidence>
<keyword evidence="3" id="KW-1185">Reference proteome</keyword>
<protein>
    <submittedName>
        <fullName evidence="2">DUF2384 domain-containing protein</fullName>
    </submittedName>
</protein>
<dbReference type="Proteomes" id="UP000500767">
    <property type="component" value="Plasmid unnamed1"/>
</dbReference>
<dbReference type="InterPro" id="IPR024467">
    <property type="entry name" value="Xre/MbcA/ParS-like_toxin-bd"/>
</dbReference>
<evidence type="ECO:0000259" key="1">
    <source>
        <dbReference type="Pfam" id="PF09722"/>
    </source>
</evidence>
<organism evidence="2 3">
    <name type="scientific">Lichenicola cladoniae</name>
    <dbReference type="NCBI Taxonomy" id="1484109"/>
    <lineage>
        <taxon>Bacteria</taxon>
        <taxon>Pseudomonadati</taxon>
        <taxon>Pseudomonadota</taxon>
        <taxon>Alphaproteobacteria</taxon>
        <taxon>Acetobacterales</taxon>
        <taxon>Acetobacteraceae</taxon>
        <taxon>Lichenicola</taxon>
    </lineage>
</organism>